<accession>A0A0F4Z4Y2</accession>
<dbReference type="RefSeq" id="XP_013331738.1">
    <property type="nucleotide sequence ID" value="XM_013476284.1"/>
</dbReference>
<gene>
    <name evidence="2" type="ORF">T310_0831</name>
</gene>
<dbReference type="GeneID" id="25312885"/>
<proteinExistence type="predicted"/>
<feature type="compositionally biased region" description="Basic and acidic residues" evidence="1">
    <location>
        <begin position="122"/>
        <end position="145"/>
    </location>
</feature>
<feature type="compositionally biased region" description="Basic and acidic residues" evidence="1">
    <location>
        <begin position="92"/>
        <end position="101"/>
    </location>
</feature>
<evidence type="ECO:0000313" key="3">
    <source>
        <dbReference type="Proteomes" id="UP000053958"/>
    </source>
</evidence>
<comment type="caution">
    <text evidence="2">The sequence shown here is derived from an EMBL/GenBank/DDBJ whole genome shotgun (WGS) entry which is preliminary data.</text>
</comment>
<dbReference type="OrthoDB" id="5416172at2759"/>
<sequence>MASPDPHTGGSLSEMAPTGTRMPNDAGLQNLIPSKARPDQQEENHQFSYDGLAQPTLVKAADNPTDMPRSKRDTHASGEVMTALGDSLPAEIETKNLDFKSQDPGTKGRTRPIKHATLNRSIFDKLAPKEDPEAREAVQEPQHRY</sequence>
<evidence type="ECO:0000256" key="1">
    <source>
        <dbReference type="SAM" id="MobiDB-lite"/>
    </source>
</evidence>
<dbReference type="Proteomes" id="UP000053958">
    <property type="component" value="Unassembled WGS sequence"/>
</dbReference>
<dbReference type="AlphaFoldDB" id="A0A0F4Z4Y2"/>
<feature type="region of interest" description="Disordered" evidence="1">
    <location>
        <begin position="1"/>
        <end position="145"/>
    </location>
</feature>
<protein>
    <submittedName>
        <fullName evidence="2">Uncharacterized protein</fullName>
    </submittedName>
</protein>
<evidence type="ECO:0000313" key="2">
    <source>
        <dbReference type="EMBL" id="KKA25126.1"/>
    </source>
</evidence>
<organism evidence="2 3">
    <name type="scientific">Rasamsonia emersonii (strain ATCC 16479 / CBS 393.64 / IMI 116815)</name>
    <dbReference type="NCBI Taxonomy" id="1408163"/>
    <lineage>
        <taxon>Eukaryota</taxon>
        <taxon>Fungi</taxon>
        <taxon>Dikarya</taxon>
        <taxon>Ascomycota</taxon>
        <taxon>Pezizomycotina</taxon>
        <taxon>Eurotiomycetes</taxon>
        <taxon>Eurotiomycetidae</taxon>
        <taxon>Eurotiales</taxon>
        <taxon>Trichocomaceae</taxon>
        <taxon>Rasamsonia</taxon>
    </lineage>
</organism>
<reference evidence="2 3" key="1">
    <citation type="submission" date="2015-04" db="EMBL/GenBank/DDBJ databases">
        <authorList>
            <person name="Heijne W.H."/>
            <person name="Fedorova N.D."/>
            <person name="Nierman W.C."/>
            <person name="Vollebregt A.W."/>
            <person name="Zhao Z."/>
            <person name="Wu L."/>
            <person name="Kumar M."/>
            <person name="Stam H."/>
            <person name="van den Berg M.A."/>
            <person name="Pel H.J."/>
        </authorList>
    </citation>
    <scope>NUCLEOTIDE SEQUENCE [LARGE SCALE GENOMIC DNA]</scope>
    <source>
        <strain evidence="2 3">CBS 393.64</strain>
    </source>
</reference>
<feature type="compositionally biased region" description="Basic and acidic residues" evidence="1">
    <location>
        <begin position="36"/>
        <end position="45"/>
    </location>
</feature>
<name>A0A0F4Z4Y2_RASE3</name>
<dbReference type="EMBL" id="LASV01000035">
    <property type="protein sequence ID" value="KKA25126.1"/>
    <property type="molecule type" value="Genomic_DNA"/>
</dbReference>
<keyword evidence="3" id="KW-1185">Reference proteome</keyword>